<feature type="region of interest" description="Disordered" evidence="1">
    <location>
        <begin position="41"/>
        <end position="87"/>
    </location>
</feature>
<dbReference type="EMBL" id="OZ034815">
    <property type="protein sequence ID" value="CAL1371480.1"/>
    <property type="molecule type" value="Genomic_DNA"/>
</dbReference>
<accession>A0AAV2DC94</accession>
<reference evidence="2 3" key="1">
    <citation type="submission" date="2024-04" db="EMBL/GenBank/DDBJ databases">
        <authorList>
            <person name="Fracassetti M."/>
        </authorList>
    </citation>
    <scope>NUCLEOTIDE SEQUENCE [LARGE SCALE GENOMIC DNA]</scope>
</reference>
<dbReference type="AlphaFoldDB" id="A0AAV2DC94"/>
<evidence type="ECO:0000313" key="2">
    <source>
        <dbReference type="EMBL" id="CAL1371480.1"/>
    </source>
</evidence>
<evidence type="ECO:0000313" key="3">
    <source>
        <dbReference type="Proteomes" id="UP001497516"/>
    </source>
</evidence>
<gene>
    <name evidence="2" type="ORF">LTRI10_LOCUS13543</name>
</gene>
<feature type="compositionally biased region" description="Polar residues" evidence="1">
    <location>
        <begin position="54"/>
        <end position="67"/>
    </location>
</feature>
<keyword evidence="3" id="KW-1185">Reference proteome</keyword>
<feature type="compositionally biased region" description="Low complexity" evidence="1">
    <location>
        <begin position="68"/>
        <end position="80"/>
    </location>
</feature>
<name>A0AAV2DC94_9ROSI</name>
<feature type="compositionally biased region" description="Polar residues" evidence="1">
    <location>
        <begin position="1"/>
        <end position="11"/>
    </location>
</feature>
<evidence type="ECO:0000256" key="1">
    <source>
        <dbReference type="SAM" id="MobiDB-lite"/>
    </source>
</evidence>
<dbReference type="Proteomes" id="UP001497516">
    <property type="component" value="Chromosome 2"/>
</dbReference>
<feature type="region of interest" description="Disordered" evidence="1">
    <location>
        <begin position="1"/>
        <end position="24"/>
    </location>
</feature>
<proteinExistence type="predicted"/>
<organism evidence="2 3">
    <name type="scientific">Linum trigynum</name>
    <dbReference type="NCBI Taxonomy" id="586398"/>
    <lineage>
        <taxon>Eukaryota</taxon>
        <taxon>Viridiplantae</taxon>
        <taxon>Streptophyta</taxon>
        <taxon>Embryophyta</taxon>
        <taxon>Tracheophyta</taxon>
        <taxon>Spermatophyta</taxon>
        <taxon>Magnoliopsida</taxon>
        <taxon>eudicotyledons</taxon>
        <taxon>Gunneridae</taxon>
        <taxon>Pentapetalae</taxon>
        <taxon>rosids</taxon>
        <taxon>fabids</taxon>
        <taxon>Malpighiales</taxon>
        <taxon>Linaceae</taxon>
        <taxon>Linum</taxon>
    </lineage>
</organism>
<sequence>MLGASTRTTTHIMRGGASIPTSLGAATPLSHLVSQHQLVAFSRGSPSRLDRGQPHSSSPTSLGRGNHSSSSSASSPSQQQLRLQILR</sequence>
<protein>
    <submittedName>
        <fullName evidence="2">Uncharacterized protein</fullName>
    </submittedName>
</protein>